<dbReference type="EMBL" id="GL433837">
    <property type="protein sequence ID" value="EFN58504.1"/>
    <property type="molecule type" value="Genomic_DNA"/>
</dbReference>
<dbReference type="GO" id="GO:0000209">
    <property type="term" value="P:protein polyubiquitination"/>
    <property type="evidence" value="ECO:0007669"/>
    <property type="project" value="TreeGrafter"/>
</dbReference>
<dbReference type="PANTHER" id="PTHR13931:SF2">
    <property type="entry name" value="UBIQUITIN CONJUGATION FACTOR E4 B"/>
    <property type="match status" value="1"/>
</dbReference>
<dbReference type="UniPathway" id="UPA00143"/>
<feature type="compositionally biased region" description="Low complexity" evidence="6">
    <location>
        <begin position="52"/>
        <end position="64"/>
    </location>
</feature>
<dbReference type="GO" id="GO:0005634">
    <property type="term" value="C:nucleus"/>
    <property type="evidence" value="ECO:0007669"/>
    <property type="project" value="UniProtKB-SubCell"/>
</dbReference>
<keyword evidence="9" id="KW-1185">Reference proteome</keyword>
<keyword evidence="4" id="KW-0833">Ubl conjugation pathway</keyword>
<keyword evidence="3" id="KW-0808">Transferase</keyword>
<evidence type="ECO:0000313" key="8">
    <source>
        <dbReference type="EMBL" id="EFN58504.1"/>
    </source>
</evidence>
<dbReference type="InterPro" id="IPR045132">
    <property type="entry name" value="UBE4"/>
</dbReference>
<dbReference type="GeneID" id="17358075"/>
<evidence type="ECO:0000256" key="5">
    <source>
        <dbReference type="ARBA" id="ARBA00023242"/>
    </source>
</evidence>
<dbReference type="InterPro" id="IPR019474">
    <property type="entry name" value="Ub_conjug_fac_E4_core"/>
</dbReference>
<evidence type="ECO:0000256" key="3">
    <source>
        <dbReference type="ARBA" id="ARBA00022679"/>
    </source>
</evidence>
<evidence type="ECO:0000259" key="7">
    <source>
        <dbReference type="PROSITE" id="PS50127"/>
    </source>
</evidence>
<feature type="compositionally biased region" description="Low complexity" evidence="6">
    <location>
        <begin position="1114"/>
        <end position="1123"/>
    </location>
</feature>
<feature type="domain" description="UBC core" evidence="7">
    <location>
        <begin position="1180"/>
        <end position="1350"/>
    </location>
</feature>
<keyword evidence="5" id="KW-0539">Nucleus</keyword>
<evidence type="ECO:0000256" key="1">
    <source>
        <dbReference type="ARBA" id="ARBA00004123"/>
    </source>
</evidence>
<dbReference type="Proteomes" id="UP000008141">
    <property type="component" value="Unassembled WGS sequence"/>
</dbReference>
<dbReference type="GO" id="GO:0006511">
    <property type="term" value="P:ubiquitin-dependent protein catabolic process"/>
    <property type="evidence" value="ECO:0007669"/>
    <property type="project" value="InterPro"/>
</dbReference>
<proteinExistence type="predicted"/>
<dbReference type="PANTHER" id="PTHR13931">
    <property type="entry name" value="UBIQUITINATION FACTOR E4"/>
    <property type="match status" value="1"/>
</dbReference>
<dbReference type="CDD" id="cd23810">
    <property type="entry name" value="UBCc_BIRC6"/>
    <property type="match status" value="1"/>
</dbReference>
<dbReference type="eggNOG" id="KOG2042">
    <property type="taxonomic scope" value="Eukaryota"/>
</dbReference>
<evidence type="ECO:0000256" key="6">
    <source>
        <dbReference type="SAM" id="MobiDB-lite"/>
    </source>
</evidence>
<comment type="pathway">
    <text evidence="2">Protein modification; protein ubiquitination.</text>
</comment>
<feature type="region of interest" description="Disordered" evidence="6">
    <location>
        <begin position="1112"/>
        <end position="1135"/>
    </location>
</feature>
<feature type="compositionally biased region" description="Low complexity" evidence="6">
    <location>
        <begin position="88"/>
        <end position="97"/>
    </location>
</feature>
<accession>E1Z5N4</accession>
<feature type="region of interest" description="Disordered" evidence="6">
    <location>
        <begin position="145"/>
        <end position="187"/>
    </location>
</feature>
<feature type="compositionally biased region" description="Pro residues" evidence="6">
    <location>
        <begin position="33"/>
        <end position="51"/>
    </location>
</feature>
<evidence type="ECO:0000256" key="4">
    <source>
        <dbReference type="ARBA" id="ARBA00022786"/>
    </source>
</evidence>
<dbReference type="STRING" id="554065.E1Z5N4"/>
<protein>
    <recommendedName>
        <fullName evidence="7">UBC core domain-containing protein</fullName>
    </recommendedName>
</protein>
<dbReference type="GO" id="GO:0005737">
    <property type="term" value="C:cytoplasm"/>
    <property type="evidence" value="ECO:0007669"/>
    <property type="project" value="TreeGrafter"/>
</dbReference>
<dbReference type="GO" id="GO:0000151">
    <property type="term" value="C:ubiquitin ligase complex"/>
    <property type="evidence" value="ECO:0007669"/>
    <property type="project" value="InterPro"/>
</dbReference>
<dbReference type="PROSITE" id="PS50127">
    <property type="entry name" value="UBC_2"/>
    <property type="match status" value="1"/>
</dbReference>
<feature type="region of interest" description="Disordered" evidence="6">
    <location>
        <begin position="81"/>
        <end position="114"/>
    </location>
</feature>
<dbReference type="InterPro" id="IPR003903">
    <property type="entry name" value="UIM_dom"/>
</dbReference>
<feature type="region of interest" description="Disordered" evidence="6">
    <location>
        <begin position="27"/>
        <end position="64"/>
    </location>
</feature>
<dbReference type="Gene3D" id="3.10.110.10">
    <property type="entry name" value="Ubiquitin Conjugating Enzyme"/>
    <property type="match status" value="1"/>
</dbReference>
<dbReference type="PROSITE" id="PS50330">
    <property type="entry name" value="UIM"/>
    <property type="match status" value="1"/>
</dbReference>
<dbReference type="eggNOG" id="KOG0895">
    <property type="taxonomic scope" value="Eukaryota"/>
</dbReference>
<dbReference type="OrthoDB" id="47801at2759"/>
<feature type="compositionally biased region" description="Pro residues" evidence="6">
    <location>
        <begin position="98"/>
        <end position="112"/>
    </location>
</feature>
<dbReference type="InterPro" id="IPR016135">
    <property type="entry name" value="UBQ-conjugating_enzyme/RWD"/>
</dbReference>
<evidence type="ECO:0000313" key="9">
    <source>
        <dbReference type="Proteomes" id="UP000008141"/>
    </source>
</evidence>
<dbReference type="GO" id="GO:0036503">
    <property type="term" value="P:ERAD pathway"/>
    <property type="evidence" value="ECO:0007669"/>
    <property type="project" value="InterPro"/>
</dbReference>
<organism evidence="9">
    <name type="scientific">Chlorella variabilis</name>
    <name type="common">Green alga</name>
    <dbReference type="NCBI Taxonomy" id="554065"/>
    <lineage>
        <taxon>Eukaryota</taxon>
        <taxon>Viridiplantae</taxon>
        <taxon>Chlorophyta</taxon>
        <taxon>core chlorophytes</taxon>
        <taxon>Trebouxiophyceae</taxon>
        <taxon>Chlorellales</taxon>
        <taxon>Chlorellaceae</taxon>
        <taxon>Chlorella clade</taxon>
        <taxon>Chlorella</taxon>
    </lineage>
</organism>
<sequence>MAEDQPEGADMDLDDDEELQMALLASLAEVQPGGPPAEQPVAPPAAAPPQQPAGVPAAAATDAQLSSQQLLQALQGAMAAAAGGGGQPAQQGWAQPEPAAPQPAAMPAPAPAAAPGIQLTGQQLLQALQGAMAAAAGAGLPGIAPQAAPAAAQPPPPQQQQAAAPSTSRHGGDRHATTPKPTVPAPAWTKQAVSWVLPASQPDSAVLPSAEAAAQGGAVQQACSKVVGQGVSLGATHGGGAGSLHLPLSPAQPEGSLKLTAAAVDAAIARLPPGGGTVLALQAAWLRAGEVLAGAEGQRPEVAAVMRLWQARLAKKAAGVLATDEDDDLFFAGGKHRSAFLSALESAGVAPAFLDALVCCASTPGEVALWEGVLRDSFAALGSFSFLEQHKSEGAWRRLDVVTQCGGMKRCLAAVLAREAVAAAGARGRDVQARSVLAPLLALSTLPTYGASVLPLSFPARECFMQLRSYPRNRGAQVESEYVSIRGGLHRQYAAAHEICKRVATMKAGEGPLRGREVLSAWLAAAAGASAARAEAGSYIERVLSHRTATFYSATDGFMVGCLAVCLRFCRPFLASPEKKQGALQHLDPAYYLQQAHRVAGGSRERSLAGTMMPAPPAGAYPFVSPDRPDSEAPHFVAEVFFMTQRLVHVGLLPAVYRYQALAKALKRAAGEEEEDDAPLEDHASTVDQWLLYDAMRAQLLDPDLANDSVHFMELQARWLVALLQRGPEAARAAFGATPESVVRDMTAWLSFLIYNGSSDLLGGIDIAVLVTCLTSLLKHTRLVTSPPVHASIVQLLLAMLSPQLDYRRMAHGGALGPRRVSPAEAALVTAVLGTGAAQTDLLPALMAAYAHADHVVGLDVDRDQYDKFHLRGCIDALLMELWRDPNCAGSLTAAAQAAPDTPAGALFADFVGAVLNDLMYLLKDSLQRLEDIHALEVSKEDAARWALVPQREREEKQAFYESQQGATRGFMRMAVSTLAMLNTLVENAAVRAGFMQEAVAARAAAAAVHFVEILVGPKCTELVVQDPGQYGFSPDSLLVSMVYFAVRLAEQPAFVQAVSAVPDYDETIIQRAVDTLASKQLGENEHRRRLEALAAGKAACLSVRQLRGEGDSGADAGAARGPGSPPDLSFQQEEPAELEGAYVAEVQELAVGDFDASLPRAYNRSFAAKAERQEGDTKGKMKALSKEVRGFSGRTRLPIYAASSILVRYDSDRMDKMRALITGPEDTPYYGGCFIFDVYFPDDYPNVPPLMELETTGGGVARFNPNLYADGKVCLSLLGTWHGGDESEKWRPGHSNLFQVLLSLQGMIFITDPYFNEPAYEGMRGTAEGASSSLKYNSEIWLNNIRYAMVDQLRRPRPGFEAATRAHFRLLRWRIMRQCAAWIEQAQALDPLFQKRLRDGVVELHSLLAAL</sequence>
<dbReference type="Pfam" id="PF10408">
    <property type="entry name" value="Ufd2P_core"/>
    <property type="match status" value="1"/>
</dbReference>
<reference evidence="8 9" key="1">
    <citation type="journal article" date="2010" name="Plant Cell">
        <title>The Chlorella variabilis NC64A genome reveals adaptation to photosymbiosis, coevolution with viruses, and cryptic sex.</title>
        <authorList>
            <person name="Blanc G."/>
            <person name="Duncan G."/>
            <person name="Agarkova I."/>
            <person name="Borodovsky M."/>
            <person name="Gurnon J."/>
            <person name="Kuo A."/>
            <person name="Lindquist E."/>
            <person name="Lucas S."/>
            <person name="Pangilinan J."/>
            <person name="Polle J."/>
            <person name="Salamov A."/>
            <person name="Terry A."/>
            <person name="Yamada T."/>
            <person name="Dunigan D.D."/>
            <person name="Grigoriev I.V."/>
            <person name="Claverie J.M."/>
            <person name="Van Etten J.L."/>
        </authorList>
    </citation>
    <scope>NUCLEOTIDE SEQUENCE [LARGE SCALE GENOMIC DNA]</scope>
    <source>
        <strain evidence="8 9">NC64A</strain>
    </source>
</reference>
<comment type="subcellular location">
    <subcellularLocation>
        <location evidence="1">Nucleus</location>
    </subcellularLocation>
</comment>
<gene>
    <name evidence="8" type="ORF">CHLNCDRAFT_140553</name>
</gene>
<dbReference type="Pfam" id="PF00179">
    <property type="entry name" value="UQ_con"/>
    <property type="match status" value="1"/>
</dbReference>
<dbReference type="RefSeq" id="XP_005850606.1">
    <property type="nucleotide sequence ID" value="XM_005850544.1"/>
</dbReference>
<dbReference type="OMA" id="MAIWFRF"/>
<dbReference type="SUPFAM" id="SSF54495">
    <property type="entry name" value="UBC-like"/>
    <property type="match status" value="1"/>
</dbReference>
<dbReference type="KEGG" id="cvr:CHLNCDRAFT_140553"/>
<name>E1Z5N4_CHLVA</name>
<dbReference type="SMART" id="SM00212">
    <property type="entry name" value="UBCc"/>
    <property type="match status" value="1"/>
</dbReference>
<dbReference type="GO" id="GO:0034450">
    <property type="term" value="F:ubiquitin-ubiquitin ligase activity"/>
    <property type="evidence" value="ECO:0007669"/>
    <property type="project" value="InterPro"/>
</dbReference>
<evidence type="ECO:0000256" key="2">
    <source>
        <dbReference type="ARBA" id="ARBA00004906"/>
    </source>
</evidence>
<dbReference type="InterPro" id="IPR000608">
    <property type="entry name" value="UBC"/>
</dbReference>
<dbReference type="InParanoid" id="E1Z5N4"/>